<gene>
    <name evidence="1" type="ORF">ACFQ4Y_13525</name>
</gene>
<dbReference type="EMBL" id="JBHTNU010000015">
    <property type="protein sequence ID" value="MFD1427924.1"/>
    <property type="molecule type" value="Genomic_DNA"/>
</dbReference>
<evidence type="ECO:0008006" key="3">
    <source>
        <dbReference type="Google" id="ProtNLM"/>
    </source>
</evidence>
<protein>
    <recommendedName>
        <fullName evidence="3">YqzL-like protein</fullName>
    </recommendedName>
</protein>
<evidence type="ECO:0000313" key="1">
    <source>
        <dbReference type="EMBL" id="MFD1427924.1"/>
    </source>
</evidence>
<reference evidence="2" key="1">
    <citation type="journal article" date="2019" name="Int. J. Syst. Evol. Microbiol.">
        <title>The Global Catalogue of Microorganisms (GCM) 10K type strain sequencing project: providing services to taxonomists for standard genome sequencing and annotation.</title>
        <authorList>
            <consortium name="The Broad Institute Genomics Platform"/>
            <consortium name="The Broad Institute Genome Sequencing Center for Infectious Disease"/>
            <person name="Wu L."/>
            <person name="Ma J."/>
        </authorList>
    </citation>
    <scope>NUCLEOTIDE SEQUENCE [LARGE SCALE GENOMIC DNA]</scope>
    <source>
        <strain evidence="2">S1</strain>
    </source>
</reference>
<evidence type="ECO:0000313" key="2">
    <source>
        <dbReference type="Proteomes" id="UP001597282"/>
    </source>
</evidence>
<proteinExistence type="predicted"/>
<keyword evidence="2" id="KW-1185">Reference proteome</keyword>
<organism evidence="1 2">
    <name type="scientific">Kroppenstedtia sanguinis</name>
    <dbReference type="NCBI Taxonomy" id="1380684"/>
    <lineage>
        <taxon>Bacteria</taxon>
        <taxon>Bacillati</taxon>
        <taxon>Bacillota</taxon>
        <taxon>Bacilli</taxon>
        <taxon>Bacillales</taxon>
        <taxon>Thermoactinomycetaceae</taxon>
        <taxon>Kroppenstedtia</taxon>
    </lineage>
</organism>
<comment type="caution">
    <text evidence="1">The sequence shown here is derived from an EMBL/GenBank/DDBJ whole genome shotgun (WGS) entry which is preliminary data.</text>
</comment>
<accession>A0ABW4CCP6</accession>
<name>A0ABW4CCP6_9BACL</name>
<dbReference type="Proteomes" id="UP001597282">
    <property type="component" value="Unassembled WGS sequence"/>
</dbReference>
<sequence length="48" mass="6031">MKKRYFEYWDLYDEEPEDPLSKEEAEKRHQGKERYVITFLGYQHKICC</sequence>
<dbReference type="RefSeq" id="WP_380166346.1">
    <property type="nucleotide sequence ID" value="NZ_JBHTNU010000015.1"/>
</dbReference>